<sequence length="64" mass="7237">MRRIYTDDTVLSWLERRRAGQTCLAIARTDGADKRVVLTTTNRVRAADLAESGEGPVRVLEGYW</sequence>
<gene>
    <name evidence="1" type="ORF">CJ301_08515</name>
</gene>
<dbReference type="Proteomes" id="UP000221860">
    <property type="component" value="Unassembled WGS sequence"/>
</dbReference>
<name>A0A2G1MH53_9RHOB</name>
<evidence type="ECO:0000313" key="2">
    <source>
        <dbReference type="Proteomes" id="UP000221860"/>
    </source>
</evidence>
<dbReference type="AlphaFoldDB" id="A0A2G1MH53"/>
<keyword evidence="2" id="KW-1185">Reference proteome</keyword>
<organism evidence="1 2">
    <name type="scientific">Limimaricola cinnabarinus</name>
    <dbReference type="NCBI Taxonomy" id="1125964"/>
    <lineage>
        <taxon>Bacteria</taxon>
        <taxon>Pseudomonadati</taxon>
        <taxon>Pseudomonadota</taxon>
        <taxon>Alphaproteobacteria</taxon>
        <taxon>Rhodobacterales</taxon>
        <taxon>Paracoccaceae</taxon>
        <taxon>Limimaricola</taxon>
    </lineage>
</organism>
<reference evidence="1 2" key="1">
    <citation type="submission" date="2017-08" db="EMBL/GenBank/DDBJ databases">
        <title>Draft Genome Sequence of Loktanella cinnabarina Strain XM1, Isolated from Coastal Surface Water.</title>
        <authorList>
            <person name="Ma R."/>
            <person name="Wang J."/>
            <person name="Wang Q."/>
            <person name="Ma Z."/>
            <person name="Li J."/>
            <person name="Chen L."/>
        </authorList>
    </citation>
    <scope>NUCLEOTIDE SEQUENCE [LARGE SCALE GENOMIC DNA]</scope>
    <source>
        <strain evidence="1 2">XM1</strain>
    </source>
</reference>
<proteinExistence type="predicted"/>
<accession>A0A2G1MH53</accession>
<protein>
    <submittedName>
        <fullName evidence="1">Uncharacterized protein</fullName>
    </submittedName>
</protein>
<dbReference type="OrthoDB" id="7778045at2"/>
<dbReference type="EMBL" id="NQWH01000010">
    <property type="protein sequence ID" value="PHP28017.1"/>
    <property type="molecule type" value="Genomic_DNA"/>
</dbReference>
<dbReference type="RefSeq" id="WP_099276315.1">
    <property type="nucleotide sequence ID" value="NZ_KZ304956.1"/>
</dbReference>
<evidence type="ECO:0000313" key="1">
    <source>
        <dbReference type="EMBL" id="PHP28017.1"/>
    </source>
</evidence>
<comment type="caution">
    <text evidence="1">The sequence shown here is derived from an EMBL/GenBank/DDBJ whole genome shotgun (WGS) entry which is preliminary data.</text>
</comment>